<evidence type="ECO:0000313" key="3">
    <source>
        <dbReference type="Proteomes" id="UP000054498"/>
    </source>
</evidence>
<dbReference type="AlphaFoldDB" id="A0A0D2NDV7"/>
<name>A0A0D2NDV7_9CHLO</name>
<sequence length="152" mass="16646">MVQYCQQNGIKLLAYGSVGGGLLSDRYVEEPKKNLFGGSRFSNVDLNTSSLKMYWNVARRFGGQDLWRRLLTVLRSVADKHNVTVANVAVRWVMQQGEGVHPIIGLRGVEHIENNARALALTLDAADLAAISEVLAEAQGPAGDIYSFERSG</sequence>
<dbReference type="PANTHER" id="PTHR43147">
    <property type="entry name" value="PROTEIN TAS"/>
    <property type="match status" value="1"/>
</dbReference>
<dbReference type="Proteomes" id="UP000054498">
    <property type="component" value="Unassembled WGS sequence"/>
</dbReference>
<accession>A0A0D2NDV7</accession>
<protein>
    <recommendedName>
        <fullName evidence="1">NADP-dependent oxidoreductase domain-containing protein</fullName>
    </recommendedName>
</protein>
<keyword evidence="3" id="KW-1185">Reference proteome</keyword>
<feature type="domain" description="NADP-dependent oxidoreductase" evidence="1">
    <location>
        <begin position="1"/>
        <end position="135"/>
    </location>
</feature>
<dbReference type="Pfam" id="PF00248">
    <property type="entry name" value="Aldo_ket_red"/>
    <property type="match status" value="1"/>
</dbReference>
<evidence type="ECO:0000313" key="2">
    <source>
        <dbReference type="EMBL" id="KIZ03461.1"/>
    </source>
</evidence>
<evidence type="ECO:0000259" key="1">
    <source>
        <dbReference type="Pfam" id="PF00248"/>
    </source>
</evidence>
<dbReference type="PANTHER" id="PTHR43147:SF4">
    <property type="entry name" value="NADP-DEPENDENT OXIDOREDUCTASE DOMAIN-CONTAINING PROTEIN"/>
    <property type="match status" value="1"/>
</dbReference>
<dbReference type="InterPro" id="IPR036812">
    <property type="entry name" value="NAD(P)_OxRdtase_dom_sf"/>
</dbReference>
<dbReference type="SUPFAM" id="SSF51430">
    <property type="entry name" value="NAD(P)-linked oxidoreductase"/>
    <property type="match status" value="1"/>
</dbReference>
<dbReference type="GeneID" id="25737380"/>
<gene>
    <name evidence="2" type="ORF">MNEG_4503</name>
</gene>
<dbReference type="InterPro" id="IPR023210">
    <property type="entry name" value="NADP_OxRdtase_dom"/>
</dbReference>
<organism evidence="2 3">
    <name type="scientific">Monoraphidium neglectum</name>
    <dbReference type="NCBI Taxonomy" id="145388"/>
    <lineage>
        <taxon>Eukaryota</taxon>
        <taxon>Viridiplantae</taxon>
        <taxon>Chlorophyta</taxon>
        <taxon>core chlorophytes</taxon>
        <taxon>Chlorophyceae</taxon>
        <taxon>CS clade</taxon>
        <taxon>Sphaeropleales</taxon>
        <taxon>Selenastraceae</taxon>
        <taxon>Monoraphidium</taxon>
    </lineage>
</organism>
<dbReference type="OrthoDB" id="48988at2759"/>
<dbReference type="KEGG" id="mng:MNEG_4503"/>
<dbReference type="EMBL" id="KK100846">
    <property type="protein sequence ID" value="KIZ03461.1"/>
    <property type="molecule type" value="Genomic_DNA"/>
</dbReference>
<dbReference type="RefSeq" id="XP_013902480.1">
    <property type="nucleotide sequence ID" value="XM_014047026.1"/>
</dbReference>
<dbReference type="STRING" id="145388.A0A0D2NDV7"/>
<dbReference type="Gene3D" id="3.20.20.100">
    <property type="entry name" value="NADP-dependent oxidoreductase domain"/>
    <property type="match status" value="1"/>
</dbReference>
<proteinExistence type="predicted"/>
<reference evidence="2 3" key="1">
    <citation type="journal article" date="2013" name="BMC Genomics">
        <title>Reconstruction of the lipid metabolism for the microalga Monoraphidium neglectum from its genome sequence reveals characteristics suitable for biofuel production.</title>
        <authorList>
            <person name="Bogen C."/>
            <person name="Al-Dilaimi A."/>
            <person name="Albersmeier A."/>
            <person name="Wichmann J."/>
            <person name="Grundmann M."/>
            <person name="Rupp O."/>
            <person name="Lauersen K.J."/>
            <person name="Blifernez-Klassen O."/>
            <person name="Kalinowski J."/>
            <person name="Goesmann A."/>
            <person name="Mussgnug J.H."/>
            <person name="Kruse O."/>
        </authorList>
    </citation>
    <scope>NUCLEOTIDE SEQUENCE [LARGE SCALE GENOMIC DNA]</scope>
    <source>
        <strain evidence="2 3">SAG 48.87</strain>
    </source>
</reference>